<dbReference type="InterPro" id="IPR028893">
    <property type="entry name" value="A_deaminase"/>
</dbReference>
<sequence length="355" mass="39538">MRNLTLQDIQRLPKTDLHVHLDGSLRIQTILELAEEQGVKLPGDSIDTLRPHVEVGDECTSLVDYLKAFDVTLSVMQTYDALVRTAYELAVDAAAENVRYMEVRYSPILHQAKGMTLHHIVQAVLEGLAQAEKECAIRTGVILCGIRHISPELSNRLADLTVAFKNKGVVGFDLAGAEEDFPAKKHREAFSRVLANNINCTLHAGEAYGPESIHQAIHLCGAHRIGHGVRLIENGDLLNYVNDHRIPLECCPSSNVQTRAVQTMADHPIRLFYDLGLRVTVNTDNRMVTRTTVSEEYLHLHQSLGFTLDEIKELIIMGFKSAFLPYAVKRAMLADVVSELKSFTPGSLESKKEQL</sequence>
<evidence type="ECO:0000256" key="8">
    <source>
        <dbReference type="ARBA" id="ARBA00049213"/>
    </source>
</evidence>
<evidence type="ECO:0000313" key="12">
    <source>
        <dbReference type="Proteomes" id="UP001228113"/>
    </source>
</evidence>
<protein>
    <recommendedName>
        <fullName evidence="1 9">Adenosine deaminase</fullName>
        <ecNumber evidence="1 9">3.5.4.4</ecNumber>
    </recommendedName>
    <alternativeName>
        <fullName evidence="6 9">Adenosine aminohydrolase</fullName>
    </alternativeName>
</protein>
<feature type="site" description="Important for catalytic activity" evidence="9">
    <location>
        <position position="227"/>
    </location>
</feature>
<organism evidence="11 12">
    <name type="scientific">Mesoterricola sediminis</name>
    <dbReference type="NCBI Taxonomy" id="2927980"/>
    <lineage>
        <taxon>Bacteria</taxon>
        <taxon>Pseudomonadati</taxon>
        <taxon>Acidobacteriota</taxon>
        <taxon>Holophagae</taxon>
        <taxon>Holophagales</taxon>
        <taxon>Holophagaceae</taxon>
        <taxon>Mesoterricola</taxon>
    </lineage>
</organism>
<feature type="active site" description="Proton donor" evidence="9">
    <location>
        <position position="206"/>
    </location>
</feature>
<dbReference type="GO" id="GO:0009117">
    <property type="term" value="P:nucleotide metabolic process"/>
    <property type="evidence" value="ECO:0007669"/>
    <property type="project" value="UniProtKB-KW"/>
</dbReference>
<evidence type="ECO:0000256" key="2">
    <source>
        <dbReference type="ARBA" id="ARBA00022723"/>
    </source>
</evidence>
<dbReference type="GO" id="GO:0004000">
    <property type="term" value="F:adenosine deaminase activity"/>
    <property type="evidence" value="ECO:0007669"/>
    <property type="project" value="UniProtKB-UniRule"/>
</dbReference>
<proteinExistence type="inferred from homology"/>
<dbReference type="CDD" id="cd01320">
    <property type="entry name" value="ADA"/>
    <property type="match status" value="1"/>
</dbReference>
<dbReference type="GO" id="GO:0006154">
    <property type="term" value="P:adenosine catabolic process"/>
    <property type="evidence" value="ECO:0007669"/>
    <property type="project" value="TreeGrafter"/>
</dbReference>
<dbReference type="NCBIfam" id="TIGR01430">
    <property type="entry name" value="aden_deam"/>
    <property type="match status" value="1"/>
</dbReference>
<dbReference type="InterPro" id="IPR006330">
    <property type="entry name" value="Ado/ade_deaminase"/>
</dbReference>
<dbReference type="SUPFAM" id="SSF51556">
    <property type="entry name" value="Metallo-dependent hydrolases"/>
    <property type="match status" value="1"/>
</dbReference>
<evidence type="ECO:0000256" key="7">
    <source>
        <dbReference type="ARBA" id="ARBA00047989"/>
    </source>
</evidence>
<dbReference type="EC" id="3.5.4.4" evidence="1 9"/>
<evidence type="ECO:0000259" key="10">
    <source>
        <dbReference type="Pfam" id="PF00962"/>
    </source>
</evidence>
<accession>A0AA48GQY6</accession>
<feature type="binding site" evidence="9">
    <location>
        <position position="284"/>
    </location>
    <ligand>
        <name>Zn(2+)</name>
        <dbReference type="ChEBI" id="CHEBI:29105"/>
        <note>catalytic</note>
    </ligand>
</feature>
<evidence type="ECO:0000313" key="11">
    <source>
        <dbReference type="EMBL" id="BDU77636.1"/>
    </source>
</evidence>
<dbReference type="KEGG" id="msea:METESE_25940"/>
<evidence type="ECO:0000256" key="9">
    <source>
        <dbReference type="HAMAP-Rule" id="MF_00540"/>
    </source>
</evidence>
<dbReference type="GO" id="GO:0043103">
    <property type="term" value="P:hypoxanthine salvage"/>
    <property type="evidence" value="ECO:0007669"/>
    <property type="project" value="TreeGrafter"/>
</dbReference>
<dbReference type="GO" id="GO:0005829">
    <property type="term" value="C:cytosol"/>
    <property type="evidence" value="ECO:0007669"/>
    <property type="project" value="TreeGrafter"/>
</dbReference>
<feature type="binding site" evidence="9">
    <location>
        <position position="18"/>
    </location>
    <ligand>
        <name>Zn(2+)</name>
        <dbReference type="ChEBI" id="CHEBI:29105"/>
        <note>catalytic</note>
    </ligand>
</feature>
<name>A0AA48GQY6_9BACT</name>
<dbReference type="GO" id="GO:0009168">
    <property type="term" value="P:purine ribonucleoside monophosphate biosynthetic process"/>
    <property type="evidence" value="ECO:0007669"/>
    <property type="project" value="UniProtKB-UniRule"/>
</dbReference>
<dbReference type="Pfam" id="PF00962">
    <property type="entry name" value="A_deaminase"/>
    <property type="match status" value="1"/>
</dbReference>
<feature type="binding site" evidence="9">
    <location>
        <position position="20"/>
    </location>
    <ligand>
        <name>Zn(2+)</name>
        <dbReference type="ChEBI" id="CHEBI:29105"/>
        <note>catalytic</note>
    </ligand>
</feature>
<feature type="binding site" evidence="9">
    <location>
        <position position="203"/>
    </location>
    <ligand>
        <name>Zn(2+)</name>
        <dbReference type="ChEBI" id="CHEBI:29105"/>
        <note>catalytic</note>
    </ligand>
</feature>
<evidence type="ECO:0000256" key="5">
    <source>
        <dbReference type="ARBA" id="ARBA00023080"/>
    </source>
</evidence>
<feature type="domain" description="Adenosine deaminase" evidence="10">
    <location>
        <begin position="13"/>
        <end position="336"/>
    </location>
</feature>
<dbReference type="EMBL" id="AP027081">
    <property type="protein sequence ID" value="BDU77636.1"/>
    <property type="molecule type" value="Genomic_DNA"/>
</dbReference>
<keyword evidence="2 9" id="KW-0479">Metal-binding</keyword>
<evidence type="ECO:0000256" key="3">
    <source>
        <dbReference type="ARBA" id="ARBA00022801"/>
    </source>
</evidence>
<dbReference type="Gene3D" id="3.20.20.140">
    <property type="entry name" value="Metal-dependent hydrolases"/>
    <property type="match status" value="1"/>
</dbReference>
<dbReference type="PANTHER" id="PTHR11409:SF43">
    <property type="entry name" value="ADENOSINE DEAMINASE"/>
    <property type="match status" value="1"/>
</dbReference>
<feature type="binding site" evidence="9">
    <location>
        <position position="22"/>
    </location>
    <ligand>
        <name>substrate</name>
    </ligand>
</feature>
<feature type="binding site" evidence="9">
    <location>
        <position position="176"/>
    </location>
    <ligand>
        <name>substrate</name>
    </ligand>
</feature>
<comment type="catalytic activity">
    <reaction evidence="7">
        <text>adenosine + H2O + H(+) = inosine + NH4(+)</text>
        <dbReference type="Rhea" id="RHEA:24408"/>
        <dbReference type="ChEBI" id="CHEBI:15377"/>
        <dbReference type="ChEBI" id="CHEBI:15378"/>
        <dbReference type="ChEBI" id="CHEBI:16335"/>
        <dbReference type="ChEBI" id="CHEBI:17596"/>
        <dbReference type="ChEBI" id="CHEBI:28938"/>
        <dbReference type="EC" id="3.5.4.4"/>
    </reaction>
    <physiologicalReaction direction="left-to-right" evidence="7">
        <dbReference type="Rhea" id="RHEA:24409"/>
    </physiologicalReaction>
</comment>
<dbReference type="RefSeq" id="WP_243332773.1">
    <property type="nucleotide sequence ID" value="NZ_AP027081.1"/>
</dbReference>
<comment type="caution">
    <text evidence="9">Lacks conserved residue(s) required for the propagation of feature annotation.</text>
</comment>
<evidence type="ECO:0000256" key="6">
    <source>
        <dbReference type="ARBA" id="ARBA00031852"/>
    </source>
</evidence>
<comment type="catalytic activity">
    <reaction evidence="8">
        <text>2'-deoxyadenosine + H2O + H(+) = 2'-deoxyinosine + NH4(+)</text>
        <dbReference type="Rhea" id="RHEA:28190"/>
        <dbReference type="ChEBI" id="CHEBI:15377"/>
        <dbReference type="ChEBI" id="CHEBI:15378"/>
        <dbReference type="ChEBI" id="CHEBI:17256"/>
        <dbReference type="ChEBI" id="CHEBI:28938"/>
        <dbReference type="ChEBI" id="CHEBI:28997"/>
        <dbReference type="EC" id="3.5.4.4"/>
    </reaction>
    <physiologicalReaction direction="left-to-right" evidence="8">
        <dbReference type="Rhea" id="RHEA:28191"/>
    </physiologicalReaction>
</comment>
<comment type="cofactor">
    <cofactor evidence="9">
        <name>Zn(2+)</name>
        <dbReference type="ChEBI" id="CHEBI:29105"/>
    </cofactor>
    <text evidence="9">Binds 1 zinc ion per subunit.</text>
</comment>
<dbReference type="GO" id="GO:0008270">
    <property type="term" value="F:zinc ion binding"/>
    <property type="evidence" value="ECO:0007669"/>
    <property type="project" value="UniProtKB-UniRule"/>
</dbReference>
<evidence type="ECO:0000256" key="4">
    <source>
        <dbReference type="ARBA" id="ARBA00022833"/>
    </source>
</evidence>
<reference evidence="11" key="1">
    <citation type="journal article" date="2023" name="Int. J. Syst. Evol. Microbiol.">
        <title>Mesoterricola silvestris gen. nov., sp. nov., Mesoterricola sediminis sp. nov., Geothrix oryzae sp. nov., Geothrix edaphica sp. nov., Geothrix rubra sp. nov., and Geothrix limicola sp. nov., six novel members of Acidobacteriota isolated from soils.</title>
        <authorList>
            <person name="Itoh H."/>
            <person name="Sugisawa Y."/>
            <person name="Mise K."/>
            <person name="Xu Z."/>
            <person name="Kuniyasu M."/>
            <person name="Ushijima N."/>
            <person name="Kawano K."/>
            <person name="Kobayashi E."/>
            <person name="Shiratori Y."/>
            <person name="Masuda Y."/>
            <person name="Senoo K."/>
        </authorList>
    </citation>
    <scope>NUCLEOTIDE SEQUENCE</scope>
    <source>
        <strain evidence="11">W786</strain>
    </source>
</reference>
<evidence type="ECO:0000256" key="1">
    <source>
        <dbReference type="ARBA" id="ARBA00012784"/>
    </source>
</evidence>
<gene>
    <name evidence="11" type="primary">add_2</name>
    <name evidence="9" type="synonym">add</name>
    <name evidence="11" type="ORF">METESE_25940</name>
</gene>
<comment type="function">
    <text evidence="9">Catalyzes the hydrolytic deamination of adenosine and 2-deoxyadenosine.</text>
</comment>
<keyword evidence="5 9" id="KW-0546">Nucleotide metabolism</keyword>
<keyword evidence="4 9" id="KW-0862">Zinc</keyword>
<comment type="similarity">
    <text evidence="9">Belongs to the metallo-dependent hydrolases superfamily. Adenosine and AMP deaminases family. Adenosine deaminase subfamily.</text>
</comment>
<dbReference type="AlphaFoldDB" id="A0AA48GQY6"/>
<dbReference type="Proteomes" id="UP001228113">
    <property type="component" value="Chromosome"/>
</dbReference>
<dbReference type="GO" id="GO:0060169">
    <property type="term" value="P:negative regulation of adenosine receptor signaling pathway"/>
    <property type="evidence" value="ECO:0007669"/>
    <property type="project" value="TreeGrafter"/>
</dbReference>
<dbReference type="HAMAP" id="MF_00540">
    <property type="entry name" value="A_deaminase"/>
    <property type="match status" value="1"/>
</dbReference>
<dbReference type="InterPro" id="IPR032466">
    <property type="entry name" value="Metal_Hydrolase"/>
</dbReference>
<dbReference type="GO" id="GO:0009897">
    <property type="term" value="C:external side of plasma membrane"/>
    <property type="evidence" value="ECO:0007669"/>
    <property type="project" value="TreeGrafter"/>
</dbReference>
<dbReference type="InterPro" id="IPR001365">
    <property type="entry name" value="A_deaminase_dom"/>
</dbReference>
<keyword evidence="12" id="KW-1185">Reference proteome</keyword>
<dbReference type="GO" id="GO:0046103">
    <property type="term" value="P:inosine biosynthetic process"/>
    <property type="evidence" value="ECO:0007669"/>
    <property type="project" value="TreeGrafter"/>
</dbReference>
<keyword evidence="3 9" id="KW-0378">Hydrolase</keyword>
<dbReference type="PANTHER" id="PTHR11409">
    <property type="entry name" value="ADENOSINE DEAMINASE"/>
    <property type="match status" value="1"/>
</dbReference>
<feature type="binding site" evidence="9">
    <location>
        <position position="20"/>
    </location>
    <ligand>
        <name>substrate</name>
    </ligand>
</feature>